<dbReference type="GO" id="GO:0008233">
    <property type="term" value="F:peptidase activity"/>
    <property type="evidence" value="ECO:0007669"/>
    <property type="project" value="UniProtKB-KW"/>
</dbReference>
<evidence type="ECO:0000313" key="1">
    <source>
        <dbReference type="EMBL" id="PZQ85841.1"/>
    </source>
</evidence>
<dbReference type="Proteomes" id="UP000254227">
    <property type="component" value="Unassembled WGS sequence"/>
</dbReference>
<reference evidence="1 4" key="1">
    <citation type="submission" date="2017-11" db="EMBL/GenBank/DDBJ databases">
        <title>Infants hospitalized years apart are colonized by the same room-sourced microbial strains.</title>
        <authorList>
            <person name="Brooks B."/>
            <person name="Olm M.R."/>
            <person name="Firek B.A."/>
            <person name="Baker R."/>
            <person name="Thomas B.C."/>
            <person name="Morowitz M.J."/>
            <person name="Banfield J.F."/>
        </authorList>
    </citation>
    <scope>NUCLEOTIDE SEQUENCE [LARGE SCALE GENOMIC DNA]</scope>
    <source>
        <strain evidence="1">S2_003_000_R3_20</strain>
    </source>
</reference>
<dbReference type="EMBL" id="CP065666">
    <property type="protein sequence ID" value="QPS03459.1"/>
    <property type="molecule type" value="Genomic_DNA"/>
</dbReference>
<dbReference type="RefSeq" id="WP_004692561.1">
    <property type="nucleotide sequence ID" value="NZ_BBTB01000018.1"/>
</dbReference>
<dbReference type="GeneID" id="56337906"/>
<dbReference type="AlphaFoldDB" id="A0A2W5R520"/>
<gene>
    <name evidence="1" type="ORF">DI542_15580</name>
    <name evidence="2" type="ORF">I6G67_14835</name>
    <name evidence="3" type="ORF">NCTC10308_03354</name>
</gene>
<organism evidence="1 4">
    <name type="scientific">Acinetobacter johnsonii</name>
    <dbReference type="NCBI Taxonomy" id="40214"/>
    <lineage>
        <taxon>Bacteria</taxon>
        <taxon>Pseudomonadati</taxon>
        <taxon>Pseudomonadota</taxon>
        <taxon>Gammaproteobacteria</taxon>
        <taxon>Moraxellales</taxon>
        <taxon>Moraxellaceae</taxon>
        <taxon>Acinetobacter</taxon>
    </lineage>
</organism>
<keyword evidence="1" id="KW-0645">Protease</keyword>
<dbReference type="GO" id="GO:0006508">
    <property type="term" value="P:proteolysis"/>
    <property type="evidence" value="ECO:0007669"/>
    <property type="project" value="UniProtKB-KW"/>
</dbReference>
<evidence type="ECO:0000313" key="2">
    <source>
        <dbReference type="EMBL" id="QPS03459.1"/>
    </source>
</evidence>
<dbReference type="EMBL" id="QFQJ01000113">
    <property type="protein sequence ID" value="PZQ85841.1"/>
    <property type="molecule type" value="Genomic_DNA"/>
</dbReference>
<evidence type="ECO:0000313" key="4">
    <source>
        <dbReference type="Proteomes" id="UP000249282"/>
    </source>
</evidence>
<dbReference type="Proteomes" id="UP000249282">
    <property type="component" value="Unassembled WGS sequence"/>
</dbReference>
<evidence type="ECO:0000313" key="3">
    <source>
        <dbReference type="EMBL" id="SUT99722.1"/>
    </source>
</evidence>
<name>A0A2W5R520_ACIJO</name>
<evidence type="ECO:0000313" key="6">
    <source>
        <dbReference type="Proteomes" id="UP000595107"/>
    </source>
</evidence>
<sequence length="232" mass="26485">MANRVTGRGNPKNTVLKSITSKLQKIDAEMKNQAATIIKVGSKRQLTSGEIAMSRLIFKDAIDYSKVWIHLGGLIHTKTGNAMTPAGEIYLPKDDYLKTPDYSKATGENRHWFIHEMVHVWQYQMGTSTGWLGIKQLCKGGYTSEVNSVDSDNELEAYDTDLGGRDLNKKFQDFNFEQQGRIIEFWFDACYLQKVNPKRDHHQKSLQLLGYVEKILRDFLLNPSNKNLLPKS</sequence>
<protein>
    <submittedName>
        <fullName evidence="1">Zinc protease</fullName>
    </submittedName>
</protein>
<evidence type="ECO:0000313" key="5">
    <source>
        <dbReference type="Proteomes" id="UP000254227"/>
    </source>
</evidence>
<keyword evidence="1" id="KW-0378">Hydrolase</keyword>
<reference evidence="2 6" key="3">
    <citation type="submission" date="2020-12" db="EMBL/GenBank/DDBJ databases">
        <title>FDA dAtabase for Regulatory Grade micrObial Sequences (FDA-ARGOS): Supporting development and validation of Infectious Disease Dx tests.</title>
        <authorList>
            <person name="Sproer C."/>
            <person name="Gronow S."/>
            <person name="Severitt S."/>
            <person name="Schroder I."/>
            <person name="Tallon L."/>
            <person name="Sadzewicz L."/>
            <person name="Zhao X."/>
            <person name="Boylan J."/>
            <person name="Ott S."/>
            <person name="Bowen H."/>
            <person name="Vavikolanu K."/>
            <person name="Mehta A."/>
            <person name="Aluvathingal J."/>
            <person name="Nadendla S."/>
            <person name="Lowell S."/>
            <person name="Myers T."/>
            <person name="Yan Y."/>
            <person name="Sichtig H."/>
        </authorList>
    </citation>
    <scope>NUCLEOTIDE SEQUENCE [LARGE SCALE GENOMIC DNA]</scope>
    <source>
        <strain evidence="2 6">FDAARGOS_910</strain>
    </source>
</reference>
<dbReference type="Proteomes" id="UP000595107">
    <property type="component" value="Chromosome"/>
</dbReference>
<reference evidence="3 5" key="2">
    <citation type="submission" date="2018-06" db="EMBL/GenBank/DDBJ databases">
        <authorList>
            <consortium name="Pathogen Informatics"/>
            <person name="Doyle S."/>
        </authorList>
    </citation>
    <scope>NUCLEOTIDE SEQUENCE [LARGE SCALE GENOMIC DNA]</scope>
    <source>
        <strain evidence="3 5">NCTC10308</strain>
    </source>
</reference>
<dbReference type="EMBL" id="UFRV01000006">
    <property type="protein sequence ID" value="SUT99722.1"/>
    <property type="molecule type" value="Genomic_DNA"/>
</dbReference>
<proteinExistence type="predicted"/>
<accession>A0A2W5R520</accession>